<accession>A0ABN0CI24</accession>
<feature type="transmembrane region" description="Helical" evidence="1">
    <location>
        <begin position="78"/>
        <end position="100"/>
    </location>
</feature>
<gene>
    <name evidence="2" type="ORF">HMPREF9425_0482</name>
</gene>
<dbReference type="PANTHER" id="PTHR40044">
    <property type="entry name" value="INTEGRAL MEMBRANE PROTEIN-RELATED"/>
    <property type="match status" value="1"/>
</dbReference>
<evidence type="ECO:0000313" key="3">
    <source>
        <dbReference type="Proteomes" id="UP000003697"/>
    </source>
</evidence>
<name>A0ABN0CI24_STRVE</name>
<proteinExistence type="predicted"/>
<feature type="transmembrane region" description="Helical" evidence="1">
    <location>
        <begin position="134"/>
        <end position="156"/>
    </location>
</feature>
<dbReference type="EMBL" id="AEVI01000016">
    <property type="protein sequence ID" value="EFX96621.1"/>
    <property type="molecule type" value="Genomic_DNA"/>
</dbReference>
<keyword evidence="1" id="KW-0472">Membrane</keyword>
<keyword evidence="1" id="KW-1133">Transmembrane helix</keyword>
<keyword evidence="3" id="KW-1185">Reference proteome</keyword>
<sequence>MPNKGEIMKSKLNPTQKLVLSAIIMALYIAILFVSQAISFGAVQMRLATALYGLTYIFPFLVVPLSLANAIANSFGGLGLIDVVGGFCASFLATGSIYLIRKIKLSSWFIILPILLIPSLVVPIWLSALLKLPYVALVINLILGQIVPAILGAVLVRELTKRGYKD</sequence>
<comment type="caution">
    <text evidence="2">The sequence shown here is derived from an EMBL/GenBank/DDBJ whole genome shotgun (WGS) entry which is preliminary data.</text>
</comment>
<protein>
    <recommendedName>
        <fullName evidence="4">QueT transporter</fullName>
    </recommendedName>
</protein>
<dbReference type="PANTHER" id="PTHR40044:SF1">
    <property type="entry name" value="INTEGRAL MEMBRANE PROTEIN"/>
    <property type="match status" value="1"/>
</dbReference>
<dbReference type="InterPro" id="IPR010387">
    <property type="entry name" value="QueT"/>
</dbReference>
<reference evidence="2 3" key="1">
    <citation type="submission" date="2011-01" db="EMBL/GenBank/DDBJ databases">
        <authorList>
            <person name="Muzny D."/>
            <person name="Qin X."/>
            <person name="Buhay C."/>
            <person name="Dugan-Rocha S."/>
            <person name="Ding Y."/>
            <person name="Chen G."/>
            <person name="Hawes A."/>
            <person name="Holder M."/>
            <person name="Jhangiani S."/>
            <person name="Johnson A."/>
            <person name="Khan Z."/>
            <person name="Li Z."/>
            <person name="Liu W."/>
            <person name="Liu X."/>
            <person name="Perez L."/>
            <person name="Shen H."/>
            <person name="Wang Q."/>
            <person name="Watt J."/>
            <person name="Xi L."/>
            <person name="Xin Y."/>
            <person name="Zhou J."/>
            <person name="Deng J."/>
            <person name="Jiang H."/>
            <person name="Liu Y."/>
            <person name="Qu J."/>
            <person name="Song X.-Z."/>
            <person name="Zhang L."/>
            <person name="Villasana D."/>
            <person name="Johnson A."/>
            <person name="Liu J."/>
            <person name="Liyanage D."/>
            <person name="Lorensuhewa L."/>
            <person name="Robinson T."/>
            <person name="Song A."/>
            <person name="Song B.-B."/>
            <person name="Dinh H."/>
            <person name="Thornton R."/>
            <person name="Coyle M."/>
            <person name="Francisco L."/>
            <person name="Jackson L."/>
            <person name="Javaid M."/>
            <person name="Korchina V."/>
            <person name="Kovar C."/>
            <person name="Mata R."/>
            <person name="Mathew T."/>
            <person name="Ngo R."/>
            <person name="Nguyen L."/>
            <person name="Nguyen N."/>
            <person name="Okwuonu G."/>
            <person name="Ongeri F."/>
            <person name="Pham C."/>
            <person name="Simmons D."/>
            <person name="Wilczek-Boney K."/>
            <person name="Hale W."/>
            <person name="Jakkamsetti A."/>
            <person name="Pham P."/>
            <person name="Ruth R."/>
            <person name="San Lucas F."/>
            <person name="Warren J."/>
            <person name="Zhang J."/>
            <person name="Zhao Z."/>
            <person name="Zhou C."/>
            <person name="Zhu D."/>
            <person name="Lee S."/>
            <person name="Bess C."/>
            <person name="Blankenburg K."/>
            <person name="Forbes L."/>
            <person name="Fu Q."/>
            <person name="Gubbala S."/>
            <person name="Hirani K."/>
            <person name="Jayaseelan J.C."/>
            <person name="Lara F."/>
            <person name="Munidasa M."/>
            <person name="Palculict T."/>
            <person name="Patil S."/>
            <person name="Pu L.-L."/>
            <person name="Saada N."/>
            <person name="Tang L."/>
            <person name="Weissenberger G."/>
            <person name="Zhu Y."/>
            <person name="Hemphill L."/>
            <person name="Shang Y."/>
            <person name="Youmans B."/>
            <person name="Ayvaz T."/>
            <person name="Ross M."/>
            <person name="Santibanez J."/>
            <person name="Aqrawi P."/>
            <person name="Gross S."/>
            <person name="Joshi V."/>
            <person name="Fowler G."/>
            <person name="Nazareth L."/>
            <person name="Reid J."/>
            <person name="Worley K."/>
            <person name="Petrosino J."/>
            <person name="Highlander S."/>
            <person name="Gibbs R."/>
        </authorList>
    </citation>
    <scope>NUCLEOTIDE SEQUENCE [LARGE SCALE GENOMIC DNA]</scope>
    <source>
        <strain evidence="2 3">ATCC 49124</strain>
    </source>
</reference>
<feature type="transmembrane region" description="Helical" evidence="1">
    <location>
        <begin position="20"/>
        <end position="43"/>
    </location>
</feature>
<evidence type="ECO:0000256" key="1">
    <source>
        <dbReference type="SAM" id="Phobius"/>
    </source>
</evidence>
<dbReference type="Proteomes" id="UP000003697">
    <property type="component" value="Unassembled WGS sequence"/>
</dbReference>
<feature type="transmembrane region" description="Helical" evidence="1">
    <location>
        <begin position="50"/>
        <end position="72"/>
    </location>
</feature>
<dbReference type="Pfam" id="PF06177">
    <property type="entry name" value="QueT"/>
    <property type="match status" value="1"/>
</dbReference>
<evidence type="ECO:0008006" key="4">
    <source>
        <dbReference type="Google" id="ProtNLM"/>
    </source>
</evidence>
<evidence type="ECO:0000313" key="2">
    <source>
        <dbReference type="EMBL" id="EFX96621.1"/>
    </source>
</evidence>
<feature type="transmembrane region" description="Helical" evidence="1">
    <location>
        <begin position="107"/>
        <end position="128"/>
    </location>
</feature>
<organism evidence="2 3">
    <name type="scientific">Streptococcus vestibularis ATCC 49124</name>
    <dbReference type="NCBI Taxonomy" id="889206"/>
    <lineage>
        <taxon>Bacteria</taxon>
        <taxon>Bacillati</taxon>
        <taxon>Bacillota</taxon>
        <taxon>Bacilli</taxon>
        <taxon>Lactobacillales</taxon>
        <taxon>Streptococcaceae</taxon>
        <taxon>Streptococcus</taxon>
    </lineage>
</organism>
<keyword evidence="1" id="KW-0812">Transmembrane</keyword>